<dbReference type="Pfam" id="PF01557">
    <property type="entry name" value="FAA_hydrolase"/>
    <property type="match status" value="1"/>
</dbReference>
<dbReference type="SUPFAM" id="SSF56529">
    <property type="entry name" value="FAH"/>
    <property type="match status" value="1"/>
</dbReference>
<dbReference type="InterPro" id="IPR011234">
    <property type="entry name" value="Fumarylacetoacetase-like_C"/>
</dbReference>
<keyword evidence="1" id="KW-0456">Lyase</keyword>
<dbReference type="InterPro" id="IPR050772">
    <property type="entry name" value="Hydratase-Decarb/MhpD_sf"/>
</dbReference>
<dbReference type="RefSeq" id="WP_066545890.1">
    <property type="nucleotide sequence ID" value="NZ_MASJ01000023.1"/>
</dbReference>
<dbReference type="PANTHER" id="PTHR30143:SF0">
    <property type="entry name" value="2-KETO-4-PENTENOATE HYDRATASE"/>
    <property type="match status" value="1"/>
</dbReference>
<dbReference type="Proteomes" id="UP000093199">
    <property type="component" value="Unassembled WGS sequence"/>
</dbReference>
<dbReference type="PANTHER" id="PTHR30143">
    <property type="entry name" value="ACID HYDRATASE"/>
    <property type="match status" value="1"/>
</dbReference>
<evidence type="ECO:0000313" key="3">
    <source>
        <dbReference type="EMBL" id="OCS84664.1"/>
    </source>
</evidence>
<evidence type="ECO:0000313" key="4">
    <source>
        <dbReference type="Proteomes" id="UP000093199"/>
    </source>
</evidence>
<dbReference type="AlphaFoldDB" id="A0A1C0YBZ1"/>
<evidence type="ECO:0000259" key="2">
    <source>
        <dbReference type="Pfam" id="PF01557"/>
    </source>
</evidence>
<proteinExistence type="predicted"/>
<sequence>MNIEQVAQRLLEAERTKKTIAPLTETMPHITVDDAYRIQIAQIAAKKAQGATVKGLKIGLTSKVMQDMLGVYTPDYGFILDTMVFDSTIDVTPFIQPKVEFELAFFFKQALTGTVTVEDVIAAVDYVVPAIEIIDSRIADWRIQFEDTVADNGSSAGAVLGTTKTKLVDVEDITAIPMTASKNGKAFDTATSAAVLGNPLEAVVWLANAIREYGVMIEPGMFVLSGAVSKAVTFEAGDVFEADFGALGKVSATFAKEVGIR</sequence>
<reference evidence="3 4" key="1">
    <citation type="submission" date="2016-07" db="EMBL/GenBank/DDBJ databases">
        <title>Caryophanon tenue genome sequencing.</title>
        <authorList>
            <person name="Verma A."/>
            <person name="Pal Y."/>
            <person name="Krishnamurthi S."/>
        </authorList>
    </citation>
    <scope>NUCLEOTIDE SEQUENCE [LARGE SCALE GENOMIC DNA]</scope>
    <source>
        <strain evidence="3 4">DSM 14152</strain>
    </source>
</reference>
<evidence type="ECO:0000256" key="1">
    <source>
        <dbReference type="ARBA" id="ARBA00023239"/>
    </source>
</evidence>
<dbReference type="Gene3D" id="3.90.850.10">
    <property type="entry name" value="Fumarylacetoacetase-like, C-terminal domain"/>
    <property type="match status" value="1"/>
</dbReference>
<dbReference type="EMBL" id="MASJ01000023">
    <property type="protein sequence ID" value="OCS84664.1"/>
    <property type="molecule type" value="Genomic_DNA"/>
</dbReference>
<dbReference type="GO" id="GO:0005737">
    <property type="term" value="C:cytoplasm"/>
    <property type="evidence" value="ECO:0007669"/>
    <property type="project" value="TreeGrafter"/>
</dbReference>
<dbReference type="OrthoDB" id="9792137at2"/>
<organism evidence="3 4">
    <name type="scientific">Caryophanon tenue</name>
    <dbReference type="NCBI Taxonomy" id="33978"/>
    <lineage>
        <taxon>Bacteria</taxon>
        <taxon>Bacillati</taxon>
        <taxon>Bacillota</taxon>
        <taxon>Bacilli</taxon>
        <taxon>Bacillales</taxon>
        <taxon>Caryophanaceae</taxon>
        <taxon>Caryophanon</taxon>
    </lineage>
</organism>
<dbReference type="STRING" id="33978.A6M13_03565"/>
<comment type="caution">
    <text evidence="3">The sequence shown here is derived from an EMBL/GenBank/DDBJ whole genome shotgun (WGS) entry which is preliminary data.</text>
</comment>
<protein>
    <submittedName>
        <fullName evidence="3">2-keto-4-pentenoate hydratase</fullName>
    </submittedName>
</protein>
<accession>A0A1C0YBZ1</accession>
<name>A0A1C0YBZ1_9BACL</name>
<dbReference type="GO" id="GO:0008684">
    <property type="term" value="F:2-oxopent-4-enoate hydratase activity"/>
    <property type="evidence" value="ECO:0007669"/>
    <property type="project" value="TreeGrafter"/>
</dbReference>
<keyword evidence="4" id="KW-1185">Reference proteome</keyword>
<feature type="domain" description="Fumarylacetoacetase-like C-terminal" evidence="2">
    <location>
        <begin position="96"/>
        <end position="254"/>
    </location>
</feature>
<gene>
    <name evidence="3" type="ORF">A6M13_03565</name>
</gene>
<dbReference type="InterPro" id="IPR036663">
    <property type="entry name" value="Fumarylacetoacetase_C_sf"/>
</dbReference>